<dbReference type="Proteomes" id="UP000294847">
    <property type="component" value="Chromosome 2"/>
</dbReference>
<evidence type="ECO:0000313" key="2">
    <source>
        <dbReference type="EMBL" id="QBZ55154.1"/>
    </source>
</evidence>
<dbReference type="InterPro" id="IPR056125">
    <property type="entry name" value="DUF7708"/>
</dbReference>
<dbReference type="AlphaFoldDB" id="A0A4P7N582"/>
<feature type="domain" description="DUF7708" evidence="1">
    <location>
        <begin position="144"/>
        <end position="284"/>
    </location>
</feature>
<reference evidence="2 3" key="1">
    <citation type="journal article" date="2019" name="Mol. Biol. Evol.">
        <title>Blast fungal genomes show frequent chromosomal changes, gene gains and losses, and effector gene turnover.</title>
        <authorList>
            <person name="Gomez Luciano L.B."/>
            <person name="Jason Tsai I."/>
            <person name="Chuma I."/>
            <person name="Tosa Y."/>
            <person name="Chen Y.H."/>
            <person name="Li J.Y."/>
            <person name="Li M.Y."/>
            <person name="Jade Lu M.Y."/>
            <person name="Nakayashiki H."/>
            <person name="Li W.H."/>
        </authorList>
    </citation>
    <scope>NUCLEOTIDE SEQUENCE [LARGE SCALE GENOMIC DNA]</scope>
    <source>
        <strain evidence="2">MZ5-1-6</strain>
    </source>
</reference>
<dbReference type="PANTHER" id="PTHR40619:SF3">
    <property type="entry name" value="FUNGAL STAND N-TERMINAL GOODBYE DOMAIN-CONTAINING PROTEIN"/>
    <property type="match status" value="1"/>
</dbReference>
<sequence>MPPTQEELEVRRLVRSYSDEVQDRLPSSQLATVLAAEARAEDQDAPLLYPEHWRAFFEPPSHDRTSQDISPSNPLTELISVESAKLREKWTKFQTNCPVQDRLALSQTEPTMDGVIDTVTQLQTAWQKQRTHAASRTGKVRRLFHRFCGTVDSHSDLLKLLPDGNEYVSVFAGALSAIVKASVNHEHVAEGLADSLCRISDAVARVQPDLELFATDETRRLVAELYAHVFLFLGGVMDWIGERRRRRLLDSFSSSLADRFDAEVAKVEALAARVARLAAQAGRVEGRVTRLTVEAIRADQRVGLRSIQRAQAELAHRLERQQREAREQLAARAGADPKELARCIVEQLVQTGLGYFEQSGWGRAGGAVGGAVEEQELLSPRRLDAGEPSRHETRATTRATTPAMTTCTRDAVALHTAVYEDYFDRTRIRLPGDPSNSTVTVQASTLAALSAWTASRERGPLWLAGRPFVEARDLANPLTRLAAAFVDLADRSAIPTASYFCELRRDGRGRLSAEVQGALALAYALIRQMVELLLVEFETAVDVSAGRLARLDGTTGTWEEVVVLMGDLLGLMPATFFCVVDGLQWLDGRDSERYLADVVGLLRRRGVKVLYTTTGRSGVLVNALEAGEAVEVQVRRRGDVRIGDDLWGQDQDGNDSVR</sequence>
<proteinExistence type="predicted"/>
<gene>
    <name evidence="2" type="ORF">PoMZ_00046</name>
</gene>
<accession>A0A4P7N582</accession>
<organism evidence="2 3">
    <name type="scientific">Pyricularia oryzae</name>
    <name type="common">Rice blast fungus</name>
    <name type="synonym">Magnaporthe oryzae</name>
    <dbReference type="NCBI Taxonomy" id="318829"/>
    <lineage>
        <taxon>Eukaryota</taxon>
        <taxon>Fungi</taxon>
        <taxon>Dikarya</taxon>
        <taxon>Ascomycota</taxon>
        <taxon>Pezizomycotina</taxon>
        <taxon>Sordariomycetes</taxon>
        <taxon>Sordariomycetidae</taxon>
        <taxon>Magnaporthales</taxon>
        <taxon>Pyriculariaceae</taxon>
        <taxon>Pyricularia</taxon>
    </lineage>
</organism>
<evidence type="ECO:0000259" key="1">
    <source>
        <dbReference type="Pfam" id="PF24809"/>
    </source>
</evidence>
<dbReference type="EMBL" id="CP034205">
    <property type="protein sequence ID" value="QBZ55154.1"/>
    <property type="molecule type" value="Genomic_DNA"/>
</dbReference>
<name>A0A4P7N582_PYROR</name>
<protein>
    <recommendedName>
        <fullName evidence="1">DUF7708 domain-containing protein</fullName>
    </recommendedName>
</protein>
<dbReference type="Pfam" id="PF24809">
    <property type="entry name" value="DUF7708"/>
    <property type="match status" value="1"/>
</dbReference>
<dbReference type="PANTHER" id="PTHR40619">
    <property type="entry name" value="FUNGAL STAND N-TERMINAL GOODBYE DOMAIN-CONTAINING PROTEIN"/>
    <property type="match status" value="1"/>
</dbReference>
<evidence type="ECO:0000313" key="3">
    <source>
        <dbReference type="Proteomes" id="UP000294847"/>
    </source>
</evidence>